<reference evidence="1 2" key="1">
    <citation type="submission" date="2018-08" db="EMBL/GenBank/DDBJ databases">
        <title>A genome reference for cultivated species of the human gut microbiota.</title>
        <authorList>
            <person name="Zou Y."/>
            <person name="Xue W."/>
            <person name="Luo G."/>
        </authorList>
    </citation>
    <scope>NUCLEOTIDE SEQUENCE [LARGE SCALE GENOMIC DNA]</scope>
    <source>
        <strain evidence="1 2">AF48-16</strain>
    </source>
</reference>
<dbReference type="EMBL" id="QRMZ01000011">
    <property type="protein sequence ID" value="RHK06291.1"/>
    <property type="molecule type" value="Genomic_DNA"/>
</dbReference>
<protein>
    <submittedName>
        <fullName evidence="1">Abi family protein</fullName>
    </submittedName>
</protein>
<evidence type="ECO:0000313" key="2">
    <source>
        <dbReference type="Proteomes" id="UP000286288"/>
    </source>
</evidence>
<dbReference type="AlphaFoldDB" id="A0A415ESL8"/>
<sequence>AIAVSVQNNIAKNSCSFVSDNISMTTPFTPETMISFTENIRQVRNICAHNNKLLDSKCKADVKFYPDLHSIYGISRNSKKKRCL</sequence>
<dbReference type="Proteomes" id="UP000286288">
    <property type="component" value="Unassembled WGS sequence"/>
</dbReference>
<feature type="non-terminal residue" evidence="1">
    <location>
        <position position="1"/>
    </location>
</feature>
<evidence type="ECO:0000313" key="1">
    <source>
        <dbReference type="EMBL" id="RHK06291.1"/>
    </source>
</evidence>
<name>A0A415ESL8_ENTCA</name>
<gene>
    <name evidence="1" type="ORF">DW084_09915</name>
</gene>
<accession>A0A415ESL8</accession>
<organism evidence="1 2">
    <name type="scientific">Enterococcus casseliflavus</name>
    <name type="common">Enterococcus flavescens</name>
    <dbReference type="NCBI Taxonomy" id="37734"/>
    <lineage>
        <taxon>Bacteria</taxon>
        <taxon>Bacillati</taxon>
        <taxon>Bacillota</taxon>
        <taxon>Bacilli</taxon>
        <taxon>Lactobacillales</taxon>
        <taxon>Enterococcaceae</taxon>
        <taxon>Enterococcus</taxon>
    </lineage>
</organism>
<comment type="caution">
    <text evidence="1">The sequence shown here is derived from an EMBL/GenBank/DDBJ whole genome shotgun (WGS) entry which is preliminary data.</text>
</comment>
<proteinExistence type="predicted"/>